<gene>
    <name evidence="2" type="ORF">ACFOUV_05450</name>
</gene>
<dbReference type="SUPFAM" id="SSF53474">
    <property type="entry name" value="alpha/beta-Hydrolases"/>
    <property type="match status" value="1"/>
</dbReference>
<dbReference type="EMBL" id="JBHSAO010000002">
    <property type="protein sequence ID" value="MFC4023265.1"/>
    <property type="molecule type" value="Genomic_DNA"/>
</dbReference>
<accession>A0ABV8GU90</accession>
<dbReference type="InterPro" id="IPR029058">
    <property type="entry name" value="AB_hydrolase_fold"/>
</dbReference>
<sequence>MVNRFKVYGSIDSDKTIIALPALGERKEIYESLSWYLKEYKIIAIDLPGHNQTEQVDNSISSFVLEIENILKKLMVSSAHFIGNSIGGWIIQAFYSKFPHYVESLTLLDGGYYFLG</sequence>
<name>A0ABV8GU90_9BACI</name>
<dbReference type="Proteomes" id="UP001595772">
    <property type="component" value="Unassembled WGS sequence"/>
</dbReference>
<dbReference type="PRINTS" id="PR00111">
    <property type="entry name" value="ABHYDROLASE"/>
</dbReference>
<dbReference type="GO" id="GO:0016787">
    <property type="term" value="F:hydrolase activity"/>
    <property type="evidence" value="ECO:0007669"/>
    <property type="project" value="UniProtKB-KW"/>
</dbReference>
<dbReference type="InterPro" id="IPR050266">
    <property type="entry name" value="AB_hydrolase_sf"/>
</dbReference>
<protein>
    <submittedName>
        <fullName evidence="2">Alpha/beta fold hydrolase</fullName>
    </submittedName>
</protein>
<keyword evidence="2" id="KW-0378">Hydrolase</keyword>
<reference evidence="3" key="1">
    <citation type="journal article" date="2019" name="Int. J. Syst. Evol. Microbiol.">
        <title>The Global Catalogue of Microorganisms (GCM) 10K type strain sequencing project: providing services to taxonomists for standard genome sequencing and annotation.</title>
        <authorList>
            <consortium name="The Broad Institute Genomics Platform"/>
            <consortium name="The Broad Institute Genome Sequencing Center for Infectious Disease"/>
            <person name="Wu L."/>
            <person name="Ma J."/>
        </authorList>
    </citation>
    <scope>NUCLEOTIDE SEQUENCE [LARGE SCALE GENOMIC DNA]</scope>
    <source>
        <strain evidence="3">IBRC-M 10703</strain>
    </source>
</reference>
<evidence type="ECO:0000313" key="2">
    <source>
        <dbReference type="EMBL" id="MFC4023265.1"/>
    </source>
</evidence>
<dbReference type="Gene3D" id="3.40.50.1820">
    <property type="entry name" value="alpha/beta hydrolase"/>
    <property type="match status" value="1"/>
</dbReference>
<evidence type="ECO:0000313" key="3">
    <source>
        <dbReference type="Proteomes" id="UP001595772"/>
    </source>
</evidence>
<dbReference type="PANTHER" id="PTHR43798:SF33">
    <property type="entry name" value="HYDROLASE, PUTATIVE (AFU_ORTHOLOGUE AFUA_2G14860)-RELATED"/>
    <property type="match status" value="1"/>
</dbReference>
<dbReference type="PANTHER" id="PTHR43798">
    <property type="entry name" value="MONOACYLGLYCEROL LIPASE"/>
    <property type="match status" value="1"/>
</dbReference>
<evidence type="ECO:0000259" key="1">
    <source>
        <dbReference type="Pfam" id="PF00561"/>
    </source>
</evidence>
<proteinExistence type="predicted"/>
<keyword evidence="3" id="KW-1185">Reference proteome</keyword>
<feature type="domain" description="AB hydrolase-1" evidence="1">
    <location>
        <begin position="17"/>
        <end position="110"/>
    </location>
</feature>
<dbReference type="Pfam" id="PF00561">
    <property type="entry name" value="Abhydrolase_1"/>
    <property type="match status" value="1"/>
</dbReference>
<comment type="caution">
    <text evidence="2">The sequence shown here is derived from an EMBL/GenBank/DDBJ whole genome shotgun (WGS) entry which is preliminary data.</text>
</comment>
<organism evidence="2 3">
    <name type="scientific">Oceanobacillus longus</name>
    <dbReference type="NCBI Taxonomy" id="930120"/>
    <lineage>
        <taxon>Bacteria</taxon>
        <taxon>Bacillati</taxon>
        <taxon>Bacillota</taxon>
        <taxon>Bacilli</taxon>
        <taxon>Bacillales</taxon>
        <taxon>Bacillaceae</taxon>
        <taxon>Oceanobacillus</taxon>
    </lineage>
</organism>
<dbReference type="InterPro" id="IPR000073">
    <property type="entry name" value="AB_hydrolase_1"/>
</dbReference>